<evidence type="ECO:0000313" key="3">
    <source>
        <dbReference type="EMBL" id="ORA66149.1"/>
    </source>
</evidence>
<dbReference type="PANTHER" id="PTHR37042:SF4">
    <property type="entry name" value="OUTER MEMBRANE PROTEIN RV1973"/>
    <property type="match status" value="1"/>
</dbReference>
<evidence type="ECO:0000256" key="1">
    <source>
        <dbReference type="ARBA" id="ARBA00004370"/>
    </source>
</evidence>
<comment type="caution">
    <text evidence="3">The sequence shown here is derived from an EMBL/GenBank/DDBJ whole genome shotgun (WGS) entry which is preliminary data.</text>
</comment>
<comment type="subcellular location">
    <subcellularLocation>
        <location evidence="1">Membrane</location>
    </subcellularLocation>
</comment>
<name>A0A1X0D1P8_9MYCO</name>
<dbReference type="OrthoDB" id="5188486at2"/>
<gene>
    <name evidence="3" type="ORF">BST26_17560</name>
</gene>
<dbReference type="RefSeq" id="WP_083032783.1">
    <property type="nucleotide sequence ID" value="NZ_AP022618.1"/>
</dbReference>
<dbReference type="EMBL" id="MVHS01000053">
    <property type="protein sequence ID" value="ORA66149.1"/>
    <property type="molecule type" value="Genomic_DNA"/>
</dbReference>
<protein>
    <submittedName>
        <fullName evidence="3">Uncharacterized protein</fullName>
    </submittedName>
</protein>
<sequence length="213" mass="22763">MTGTYMIDRSDVEEPDDIDAGELDDSDVYDAADTDAGDWVDVDDPDAGISARGVTRWTWPVRLVTLAVVAVLGALTGFFGWHYARDHKAAAAAGAALAAADAYAVTLTSVDPDTLDANFAAVLDGSTGEFHDMYAKSSDQLRKLLIDHKATGHGVVVNSAVKSAGPDEAVVLLFVDQTVANTEVRDPQVDHSRMVMTMRNVDGRWKAAKVELP</sequence>
<keyword evidence="2" id="KW-0472">Membrane</keyword>
<dbReference type="GO" id="GO:0016020">
    <property type="term" value="C:membrane"/>
    <property type="evidence" value="ECO:0007669"/>
    <property type="project" value="UniProtKB-SubCell"/>
</dbReference>
<dbReference type="PANTHER" id="PTHR37042">
    <property type="entry name" value="OUTER MEMBRANE PROTEIN RV1973"/>
    <property type="match status" value="1"/>
</dbReference>
<organism evidence="3 4">
    <name type="scientific">Mycolicibacterium insubricum</name>
    <dbReference type="NCBI Taxonomy" id="444597"/>
    <lineage>
        <taxon>Bacteria</taxon>
        <taxon>Bacillati</taxon>
        <taxon>Actinomycetota</taxon>
        <taxon>Actinomycetes</taxon>
        <taxon>Mycobacteriales</taxon>
        <taxon>Mycobacteriaceae</taxon>
        <taxon>Mycolicibacterium</taxon>
    </lineage>
</organism>
<evidence type="ECO:0000256" key="2">
    <source>
        <dbReference type="ARBA" id="ARBA00023136"/>
    </source>
</evidence>
<dbReference type="AlphaFoldDB" id="A0A1X0D1P8"/>
<accession>A0A1X0D1P8</accession>
<reference evidence="3 4" key="1">
    <citation type="submission" date="2016-12" db="EMBL/GenBank/DDBJ databases">
        <title>The new phylogeny of genus Mycobacterium.</title>
        <authorList>
            <person name="Tortoli E."/>
            <person name="Trovato A."/>
            <person name="Cirillo D.M."/>
        </authorList>
    </citation>
    <scope>NUCLEOTIDE SEQUENCE [LARGE SCALE GENOMIC DNA]</scope>
    <source>
        <strain evidence="3 4">DSM 45130</strain>
    </source>
</reference>
<dbReference type="STRING" id="444597.BST26_17560"/>
<dbReference type="Proteomes" id="UP000192801">
    <property type="component" value="Unassembled WGS sequence"/>
</dbReference>
<proteinExistence type="predicted"/>
<keyword evidence="4" id="KW-1185">Reference proteome</keyword>
<evidence type="ECO:0000313" key="4">
    <source>
        <dbReference type="Proteomes" id="UP000192801"/>
    </source>
</evidence>